<feature type="compositionally biased region" description="Low complexity" evidence="1">
    <location>
        <begin position="67"/>
        <end position="79"/>
    </location>
</feature>
<accession>A0AAE3YIG9</accession>
<comment type="caution">
    <text evidence="4">The sequence shown here is derived from an EMBL/GenBank/DDBJ whole genome shotgun (WGS) entry which is preliminary data.</text>
</comment>
<feature type="chain" id="PRO_5042270669" description="DUF1996 domain-containing protein" evidence="2">
    <location>
        <begin position="22"/>
        <end position="367"/>
    </location>
</feature>
<keyword evidence="5" id="KW-1185">Reference proteome</keyword>
<evidence type="ECO:0000259" key="3">
    <source>
        <dbReference type="Pfam" id="PF09362"/>
    </source>
</evidence>
<gene>
    <name evidence="4" type="ORF">J2S41_000878</name>
</gene>
<dbReference type="Proteomes" id="UP001183643">
    <property type="component" value="Unassembled WGS sequence"/>
</dbReference>
<dbReference type="InterPro" id="IPR018535">
    <property type="entry name" value="DUF1996"/>
</dbReference>
<proteinExistence type="predicted"/>
<dbReference type="RefSeq" id="WP_310363397.1">
    <property type="nucleotide sequence ID" value="NZ_JAVDYB010000001.1"/>
</dbReference>
<feature type="signal peptide" evidence="2">
    <location>
        <begin position="1"/>
        <end position="21"/>
    </location>
</feature>
<feature type="compositionally biased region" description="Pro residues" evidence="1">
    <location>
        <begin position="80"/>
        <end position="90"/>
    </location>
</feature>
<evidence type="ECO:0000256" key="2">
    <source>
        <dbReference type="SAM" id="SignalP"/>
    </source>
</evidence>
<feature type="compositionally biased region" description="Low complexity" evidence="1">
    <location>
        <begin position="100"/>
        <end position="112"/>
    </location>
</feature>
<keyword evidence="2" id="KW-0732">Signal</keyword>
<dbReference type="PANTHER" id="PTHR43662:SF3">
    <property type="entry name" value="DOMAIN PROTEIN, PUTATIVE (AFU_ORTHOLOGUE AFUA_6G11970)-RELATED"/>
    <property type="match status" value="1"/>
</dbReference>
<dbReference type="AlphaFoldDB" id="A0AAE3YIG9"/>
<organism evidence="4 5">
    <name type="scientific">Catenuloplanes atrovinosus</name>
    <dbReference type="NCBI Taxonomy" id="137266"/>
    <lineage>
        <taxon>Bacteria</taxon>
        <taxon>Bacillati</taxon>
        <taxon>Actinomycetota</taxon>
        <taxon>Actinomycetes</taxon>
        <taxon>Micromonosporales</taxon>
        <taxon>Micromonosporaceae</taxon>
        <taxon>Catenuloplanes</taxon>
    </lineage>
</organism>
<name>A0AAE3YIG9_9ACTN</name>
<sequence length="367" mass="38280">MRTDRLSRLVPVVALVLAASACSVTTVPTADGSSAPALVLPTCLPAEYADLATPAERAGVTMPPCAPATGAPSPAGTPAGAPPSASPSPSPSRTGGGGAAPTVTTPVTVPTFDGPPPRAQYREVAANCTMTHRRGDDPIVFPGLTGASHDHTFVGNPATDAFSTPEKLVGGKTSCQDPKDASSYWFPTLLQNGKALTPQQVTVYYKSGIDDYRRVRPFPAGFRLLVGNAKAPAGETFQGTWSCGGQTGPEIPASCPDGSSLIVRHKAPSCWDGKHLDTPDHKSHMAWPVRGECPRSHPVPLPMFEMKVPYKLPGGVTKGLALSSGAANTFHFDFMNGWDPARQAEVIAHCVNGGRQCNGVGYDQHKP</sequence>
<protein>
    <recommendedName>
        <fullName evidence="3">DUF1996 domain-containing protein</fullName>
    </recommendedName>
</protein>
<evidence type="ECO:0000313" key="5">
    <source>
        <dbReference type="Proteomes" id="UP001183643"/>
    </source>
</evidence>
<dbReference type="EMBL" id="JAVDYB010000001">
    <property type="protein sequence ID" value="MDR7274100.1"/>
    <property type="molecule type" value="Genomic_DNA"/>
</dbReference>
<reference evidence="4" key="1">
    <citation type="submission" date="2023-07" db="EMBL/GenBank/DDBJ databases">
        <title>Sequencing the genomes of 1000 actinobacteria strains.</title>
        <authorList>
            <person name="Klenk H.-P."/>
        </authorList>
    </citation>
    <scope>NUCLEOTIDE SEQUENCE</scope>
    <source>
        <strain evidence="4">DSM 44707</strain>
    </source>
</reference>
<evidence type="ECO:0000313" key="4">
    <source>
        <dbReference type="EMBL" id="MDR7274100.1"/>
    </source>
</evidence>
<dbReference type="Pfam" id="PF09362">
    <property type="entry name" value="DUF1996"/>
    <property type="match status" value="1"/>
</dbReference>
<evidence type="ECO:0000256" key="1">
    <source>
        <dbReference type="SAM" id="MobiDB-lite"/>
    </source>
</evidence>
<feature type="region of interest" description="Disordered" evidence="1">
    <location>
        <begin position="63"/>
        <end position="117"/>
    </location>
</feature>
<dbReference type="PANTHER" id="PTHR43662">
    <property type="match status" value="1"/>
</dbReference>
<feature type="domain" description="DUF1996" evidence="3">
    <location>
        <begin position="137"/>
        <end position="338"/>
    </location>
</feature>
<dbReference type="PROSITE" id="PS51257">
    <property type="entry name" value="PROKAR_LIPOPROTEIN"/>
    <property type="match status" value="1"/>
</dbReference>